<feature type="non-terminal residue" evidence="1">
    <location>
        <position position="51"/>
    </location>
</feature>
<dbReference type="AlphaFoldDB" id="A0ABD0QGX8"/>
<keyword evidence="2" id="KW-1185">Reference proteome</keyword>
<name>A0ABD0QGX8_CIRMR</name>
<evidence type="ECO:0000313" key="1">
    <source>
        <dbReference type="EMBL" id="KAL0185482.1"/>
    </source>
</evidence>
<dbReference type="EMBL" id="JAMKFB020000009">
    <property type="protein sequence ID" value="KAL0185482.1"/>
    <property type="molecule type" value="Genomic_DNA"/>
</dbReference>
<reference evidence="1 2" key="1">
    <citation type="submission" date="2024-05" db="EMBL/GenBank/DDBJ databases">
        <title>Genome sequencing and assembly of Indian major carp, Cirrhinus mrigala (Hamilton, 1822).</title>
        <authorList>
            <person name="Mohindra V."/>
            <person name="Chowdhury L.M."/>
            <person name="Lal K."/>
            <person name="Jena J.K."/>
        </authorList>
    </citation>
    <scope>NUCLEOTIDE SEQUENCE [LARGE SCALE GENOMIC DNA]</scope>
    <source>
        <strain evidence="1">CM1030</strain>
        <tissue evidence="1">Blood</tissue>
    </source>
</reference>
<protein>
    <submittedName>
        <fullName evidence="1">Uncharacterized protein</fullName>
    </submittedName>
</protein>
<sequence>KLQLLLQLTTQGLVTSRLTFQSLATSRQIVQSLAIMGITADEGNRSGTGGV</sequence>
<comment type="caution">
    <text evidence="1">The sequence shown here is derived from an EMBL/GenBank/DDBJ whole genome shotgun (WGS) entry which is preliminary data.</text>
</comment>
<organism evidence="1 2">
    <name type="scientific">Cirrhinus mrigala</name>
    <name type="common">Mrigala</name>
    <dbReference type="NCBI Taxonomy" id="683832"/>
    <lineage>
        <taxon>Eukaryota</taxon>
        <taxon>Metazoa</taxon>
        <taxon>Chordata</taxon>
        <taxon>Craniata</taxon>
        <taxon>Vertebrata</taxon>
        <taxon>Euteleostomi</taxon>
        <taxon>Actinopterygii</taxon>
        <taxon>Neopterygii</taxon>
        <taxon>Teleostei</taxon>
        <taxon>Ostariophysi</taxon>
        <taxon>Cypriniformes</taxon>
        <taxon>Cyprinidae</taxon>
        <taxon>Labeoninae</taxon>
        <taxon>Labeonini</taxon>
        <taxon>Cirrhinus</taxon>
    </lineage>
</organism>
<evidence type="ECO:0000313" key="2">
    <source>
        <dbReference type="Proteomes" id="UP001529510"/>
    </source>
</evidence>
<dbReference type="Proteomes" id="UP001529510">
    <property type="component" value="Unassembled WGS sequence"/>
</dbReference>
<feature type="non-terminal residue" evidence="1">
    <location>
        <position position="1"/>
    </location>
</feature>
<accession>A0ABD0QGX8</accession>
<gene>
    <name evidence="1" type="ORF">M9458_021179</name>
</gene>
<proteinExistence type="predicted"/>